<name>A0ABT9FCU1_9GAMM</name>
<evidence type="ECO:0000313" key="3">
    <source>
        <dbReference type="Proteomes" id="UP001177212"/>
    </source>
</evidence>
<feature type="transmembrane region" description="Helical" evidence="1">
    <location>
        <begin position="130"/>
        <end position="155"/>
    </location>
</feature>
<keyword evidence="1" id="KW-1133">Transmembrane helix</keyword>
<dbReference type="RefSeq" id="WP_305471783.1">
    <property type="nucleotide sequence ID" value="NZ_JAUYVT010000005.1"/>
</dbReference>
<keyword evidence="1" id="KW-0472">Membrane</keyword>
<feature type="transmembrane region" description="Helical" evidence="1">
    <location>
        <begin position="91"/>
        <end position="109"/>
    </location>
</feature>
<feature type="transmembrane region" description="Helical" evidence="1">
    <location>
        <begin position="175"/>
        <end position="193"/>
    </location>
</feature>
<keyword evidence="3" id="KW-1185">Reference proteome</keyword>
<gene>
    <name evidence="2" type="ORF">Q8W34_07675</name>
</gene>
<protein>
    <submittedName>
        <fullName evidence="2">Uncharacterized protein</fullName>
    </submittedName>
</protein>
<keyword evidence="1" id="KW-0812">Transmembrane</keyword>
<reference evidence="2" key="1">
    <citation type="submission" date="2023-07" db="EMBL/GenBank/DDBJ databases">
        <title>Genome content predicts the carbon catabolic preferences of heterotrophic bacteria.</title>
        <authorList>
            <person name="Gralka M."/>
        </authorList>
    </citation>
    <scope>NUCLEOTIDE SEQUENCE</scope>
    <source>
        <strain evidence="2">4G09</strain>
    </source>
</reference>
<organism evidence="2 3">
    <name type="scientific">Pseudoalteromonas marina</name>
    <dbReference type="NCBI Taxonomy" id="267375"/>
    <lineage>
        <taxon>Bacteria</taxon>
        <taxon>Pseudomonadati</taxon>
        <taxon>Pseudomonadota</taxon>
        <taxon>Gammaproteobacteria</taxon>
        <taxon>Alteromonadales</taxon>
        <taxon>Pseudoalteromonadaceae</taxon>
        <taxon>Pseudoalteromonas</taxon>
    </lineage>
</organism>
<dbReference type="EMBL" id="JAUYVT010000005">
    <property type="protein sequence ID" value="MDP2564509.1"/>
    <property type="molecule type" value="Genomic_DNA"/>
</dbReference>
<proteinExistence type="predicted"/>
<evidence type="ECO:0000313" key="2">
    <source>
        <dbReference type="EMBL" id="MDP2564509.1"/>
    </source>
</evidence>
<dbReference type="Proteomes" id="UP001177212">
    <property type="component" value="Unassembled WGS sequence"/>
</dbReference>
<sequence length="210" mass="23803">MDYSKYSVNELMDCLNNIDKDAHPENYKKLVLEVENRKPEIEVAQKQDQEEFTFSTENRVKLLSWLQIATCVGFTIAFADVLIGSMELLDLIVYGVIAVFNGVAGYKLLKRSRYGYELSYLNQILQILTINTGTLFFTYTGLGSFLVGIEGELFFRANILSTDFRFYTGENLGQLGFGVDLVAIFFLSVLHSCRELGLDAKANKQINQDK</sequence>
<accession>A0ABT9FCU1</accession>
<evidence type="ECO:0000256" key="1">
    <source>
        <dbReference type="SAM" id="Phobius"/>
    </source>
</evidence>
<feature type="transmembrane region" description="Helical" evidence="1">
    <location>
        <begin position="62"/>
        <end position="85"/>
    </location>
</feature>
<comment type="caution">
    <text evidence="2">The sequence shown here is derived from an EMBL/GenBank/DDBJ whole genome shotgun (WGS) entry which is preliminary data.</text>
</comment>